<evidence type="ECO:0000256" key="1">
    <source>
        <dbReference type="SAM" id="Coils"/>
    </source>
</evidence>
<keyword evidence="1" id="KW-0175">Coiled coil</keyword>
<organism evidence="2 3">
    <name type="scientific">Lactobacillus delbrueckii</name>
    <dbReference type="NCBI Taxonomy" id="1584"/>
    <lineage>
        <taxon>Bacteria</taxon>
        <taxon>Bacillati</taxon>
        <taxon>Bacillota</taxon>
        <taxon>Bacilli</taxon>
        <taxon>Lactobacillales</taxon>
        <taxon>Lactobacillaceae</taxon>
        <taxon>Lactobacillus</taxon>
    </lineage>
</organism>
<comment type="caution">
    <text evidence="2">The sequence shown here is derived from an EMBL/GenBank/DDBJ whole genome shotgun (WGS) entry which is preliminary data.</text>
</comment>
<dbReference type="EMBL" id="JAQIEY010000004">
    <property type="protein sequence ID" value="MDA3767315.1"/>
    <property type="molecule type" value="Genomic_DNA"/>
</dbReference>
<reference evidence="2" key="1">
    <citation type="submission" date="2023-01" db="EMBL/GenBank/DDBJ databases">
        <title>Sequencing of the bacterial strains from artisanal fermented milk Matsoni.</title>
        <authorList>
            <person name="Rozman V."/>
            <person name="Accetto T."/>
            <person name="Bogovic Matijasic B."/>
        </authorList>
    </citation>
    <scope>NUCLEOTIDE SEQUENCE</scope>
    <source>
        <strain evidence="2">Lbl333</strain>
    </source>
</reference>
<name>A0AAW5YWS2_9LACO</name>
<feature type="coiled-coil region" evidence="1">
    <location>
        <begin position="85"/>
        <end position="140"/>
    </location>
</feature>
<dbReference type="RefSeq" id="WP_260264532.1">
    <property type="nucleotide sequence ID" value="NZ_JAQIEY010000004.1"/>
</dbReference>
<sequence>MAGRSGAKAVTMKMTAETIELADGLLPDLLAFGDYLLKWGYQLMPNYAEETLALLAGSYFDQPNVSLWNYQLLLKPLMVKSPVEAQHFQEDLRNYLQLKNSLRDKEEDLARNHKEFAGIMRKFDQEAASLEEESRQLAQAQDSLPGSFKIPKVWLKKLDKLQTKNANTVCG</sequence>
<protein>
    <submittedName>
        <fullName evidence="2">Uncharacterized protein</fullName>
    </submittedName>
</protein>
<dbReference type="AlphaFoldDB" id="A0AAW5YWS2"/>
<dbReference type="Proteomes" id="UP001210502">
    <property type="component" value="Unassembled WGS sequence"/>
</dbReference>
<evidence type="ECO:0000313" key="2">
    <source>
        <dbReference type="EMBL" id="MDA3767315.1"/>
    </source>
</evidence>
<gene>
    <name evidence="2" type="ORF">PF586_02255</name>
</gene>
<accession>A0AAW5YWS2</accession>
<proteinExistence type="predicted"/>
<evidence type="ECO:0000313" key="3">
    <source>
        <dbReference type="Proteomes" id="UP001210502"/>
    </source>
</evidence>